<evidence type="ECO:0000256" key="3">
    <source>
        <dbReference type="ARBA" id="ARBA00023082"/>
    </source>
</evidence>
<gene>
    <name evidence="7" type="ORF">AUJ23_00985</name>
</gene>
<dbReference type="Gene3D" id="1.10.1740.10">
    <property type="match status" value="1"/>
</dbReference>
<comment type="caution">
    <text evidence="7">The sequence shown here is derived from an EMBL/GenBank/DDBJ whole genome shotgun (WGS) entry which is preliminary data.</text>
</comment>
<dbReference type="GO" id="GO:0006352">
    <property type="term" value="P:DNA-templated transcription initiation"/>
    <property type="evidence" value="ECO:0007669"/>
    <property type="project" value="InterPro"/>
</dbReference>
<evidence type="ECO:0000256" key="1">
    <source>
        <dbReference type="ARBA" id="ARBA00010641"/>
    </source>
</evidence>
<dbReference type="GO" id="GO:0016987">
    <property type="term" value="F:sigma factor activity"/>
    <property type="evidence" value="ECO:0007669"/>
    <property type="project" value="UniProtKB-KW"/>
</dbReference>
<evidence type="ECO:0000256" key="2">
    <source>
        <dbReference type="ARBA" id="ARBA00023015"/>
    </source>
</evidence>
<protein>
    <recommendedName>
        <fullName evidence="6">RNA polymerase sigma-70 region 2 domain-containing protein</fullName>
    </recommendedName>
</protein>
<comment type="similarity">
    <text evidence="1">Belongs to the sigma-70 factor family. ECF subfamily.</text>
</comment>
<dbReference type="AlphaFoldDB" id="A0A1J4UC72"/>
<feature type="domain" description="RNA polymerase sigma-70 region 2" evidence="6">
    <location>
        <begin position="42"/>
        <end position="113"/>
    </location>
</feature>
<dbReference type="PANTHER" id="PTHR43133">
    <property type="entry name" value="RNA POLYMERASE ECF-TYPE SIGMA FACTO"/>
    <property type="match status" value="1"/>
</dbReference>
<dbReference type="STRING" id="1805238.AUJ23_00985"/>
<proteinExistence type="inferred from homology"/>
<evidence type="ECO:0000256" key="5">
    <source>
        <dbReference type="ARBA" id="ARBA00023163"/>
    </source>
</evidence>
<reference evidence="7 8" key="1">
    <citation type="journal article" date="2016" name="Environ. Microbiol.">
        <title>Genomic resolution of a cold subsurface aquifer community provides metabolic insights for novel microbes adapted to high CO concentrations.</title>
        <authorList>
            <person name="Probst A.J."/>
            <person name="Castelle C.J."/>
            <person name="Singh A."/>
            <person name="Brown C.T."/>
            <person name="Anantharaman K."/>
            <person name="Sharon I."/>
            <person name="Hug L.A."/>
            <person name="Burstein D."/>
            <person name="Emerson J.B."/>
            <person name="Thomas B.C."/>
            <person name="Banfield J.F."/>
        </authorList>
    </citation>
    <scope>NUCLEOTIDE SEQUENCE [LARGE SCALE GENOMIC DNA]</scope>
    <source>
        <strain evidence="7">CG1_02_32_51</strain>
    </source>
</reference>
<dbReference type="GO" id="GO:0003677">
    <property type="term" value="F:DNA binding"/>
    <property type="evidence" value="ECO:0007669"/>
    <property type="project" value="UniProtKB-KW"/>
</dbReference>
<dbReference type="Gene3D" id="1.10.10.10">
    <property type="entry name" value="Winged helix-like DNA-binding domain superfamily/Winged helix DNA-binding domain"/>
    <property type="match status" value="1"/>
</dbReference>
<dbReference type="SUPFAM" id="SSF88659">
    <property type="entry name" value="Sigma3 and sigma4 domains of RNA polymerase sigma factors"/>
    <property type="match status" value="1"/>
</dbReference>
<dbReference type="InterPro" id="IPR013325">
    <property type="entry name" value="RNA_pol_sigma_r2"/>
</dbReference>
<dbReference type="NCBIfam" id="TIGR02937">
    <property type="entry name" value="sigma70-ECF"/>
    <property type="match status" value="1"/>
</dbReference>
<dbReference type="InterPro" id="IPR039425">
    <property type="entry name" value="RNA_pol_sigma-70-like"/>
</dbReference>
<dbReference type="Proteomes" id="UP000181941">
    <property type="component" value="Unassembled WGS sequence"/>
</dbReference>
<dbReference type="InterPro" id="IPR007627">
    <property type="entry name" value="RNA_pol_sigma70_r2"/>
</dbReference>
<sequence length="212" mass="24898">MLSEGKSVGELDLDKDSNNNFSIDEDFVNKLQTGDKTTSEYLVNYYQPKFFTTLKHRYGNQLQDSDCADLIQDTFLKIFDNIKDYPHIDNRRFSSWLYTILRNTAIDYFRHNKNKGNLYEYDDSRSVSTEGTTNNKQEQELEYFMKLSKVRDLIEGDSKLLNDSQKLVLKMKFYDCLSNNEIANKLGESIDTINTRIFYSRKKIVDYLGTIN</sequence>
<dbReference type="Pfam" id="PF04542">
    <property type="entry name" value="Sigma70_r2"/>
    <property type="match status" value="1"/>
</dbReference>
<dbReference type="SUPFAM" id="SSF88946">
    <property type="entry name" value="Sigma2 domain of RNA polymerase sigma factors"/>
    <property type="match status" value="1"/>
</dbReference>
<dbReference type="InterPro" id="IPR013324">
    <property type="entry name" value="RNA_pol_sigma_r3/r4-like"/>
</dbReference>
<dbReference type="CDD" id="cd06171">
    <property type="entry name" value="Sigma70_r4"/>
    <property type="match status" value="1"/>
</dbReference>
<dbReference type="InterPro" id="IPR014284">
    <property type="entry name" value="RNA_pol_sigma-70_dom"/>
</dbReference>
<dbReference type="EMBL" id="MNVC01000012">
    <property type="protein sequence ID" value="OIO20118.1"/>
    <property type="molecule type" value="Genomic_DNA"/>
</dbReference>
<dbReference type="InterPro" id="IPR036388">
    <property type="entry name" value="WH-like_DNA-bd_sf"/>
</dbReference>
<dbReference type="PANTHER" id="PTHR43133:SF8">
    <property type="entry name" value="RNA POLYMERASE SIGMA FACTOR HI_1459-RELATED"/>
    <property type="match status" value="1"/>
</dbReference>
<keyword evidence="4" id="KW-0238">DNA-binding</keyword>
<accession>A0A1J4UC72</accession>
<keyword evidence="5" id="KW-0804">Transcription</keyword>
<keyword evidence="2" id="KW-0805">Transcription regulation</keyword>
<keyword evidence="3" id="KW-0731">Sigma factor</keyword>
<evidence type="ECO:0000313" key="8">
    <source>
        <dbReference type="Proteomes" id="UP000181941"/>
    </source>
</evidence>
<organism evidence="7 8">
    <name type="scientific">Candidatus Magasanikbacteria bacterium CG1_02_32_51</name>
    <dbReference type="NCBI Taxonomy" id="1805238"/>
    <lineage>
        <taxon>Bacteria</taxon>
        <taxon>Candidatus Magasanikiibacteriota</taxon>
    </lineage>
</organism>
<evidence type="ECO:0000256" key="4">
    <source>
        <dbReference type="ARBA" id="ARBA00023125"/>
    </source>
</evidence>
<name>A0A1J4UC72_9BACT</name>
<evidence type="ECO:0000259" key="6">
    <source>
        <dbReference type="Pfam" id="PF04542"/>
    </source>
</evidence>
<evidence type="ECO:0000313" key="7">
    <source>
        <dbReference type="EMBL" id="OIO20118.1"/>
    </source>
</evidence>